<keyword evidence="7" id="KW-1185">Reference proteome</keyword>
<evidence type="ECO:0000256" key="4">
    <source>
        <dbReference type="PROSITE-ProRule" id="PRU00236"/>
    </source>
</evidence>
<dbReference type="Proteomes" id="UP001597158">
    <property type="component" value="Unassembled WGS sequence"/>
</dbReference>
<comment type="caution">
    <text evidence="6">The sequence shown here is derived from an EMBL/GenBank/DDBJ whole genome shotgun (WGS) entry which is preliminary data.</text>
</comment>
<feature type="active site" description="Proton acceptor" evidence="4">
    <location>
        <position position="134"/>
    </location>
</feature>
<feature type="binding site" evidence="4">
    <location>
        <position position="142"/>
    </location>
    <ligand>
        <name>Zn(2+)</name>
        <dbReference type="ChEBI" id="CHEBI:29105"/>
    </ligand>
</feature>
<gene>
    <name evidence="6" type="ORF">ACFQ4M_08410</name>
</gene>
<feature type="binding site" evidence="4">
    <location>
        <position position="177"/>
    </location>
    <ligand>
        <name>Zn(2+)</name>
        <dbReference type="ChEBI" id="CHEBI:29105"/>
    </ligand>
</feature>
<name>A0ABW3WD56_9RHOO</name>
<dbReference type="PANTHER" id="PTHR11085">
    <property type="entry name" value="NAD-DEPENDENT PROTEIN DEACYLASE SIRTUIN-5, MITOCHONDRIAL-RELATED"/>
    <property type="match status" value="1"/>
</dbReference>
<dbReference type="InterPro" id="IPR026590">
    <property type="entry name" value="Ssirtuin_cat_dom"/>
</dbReference>
<dbReference type="RefSeq" id="WP_002938531.1">
    <property type="nucleotide sequence ID" value="NZ_JARQZE010000008.1"/>
</dbReference>
<dbReference type="Gene3D" id="3.30.1600.10">
    <property type="entry name" value="SIR2/SIRT2 'Small Domain"/>
    <property type="match status" value="1"/>
</dbReference>
<dbReference type="InterPro" id="IPR026591">
    <property type="entry name" value="Sirtuin_cat_small_dom_sf"/>
</dbReference>
<dbReference type="Gene3D" id="3.40.50.1220">
    <property type="entry name" value="TPP-binding domain"/>
    <property type="match status" value="1"/>
</dbReference>
<keyword evidence="4" id="KW-0862">Zinc</keyword>
<protein>
    <recommendedName>
        <fullName evidence="1">protein acetyllysine N-acetyltransferase</fullName>
        <ecNumber evidence="1">2.3.1.286</ecNumber>
    </recommendedName>
</protein>
<organism evidence="6 7">
    <name type="scientific">Thauera mechernichensis</name>
    <dbReference type="NCBI Taxonomy" id="82788"/>
    <lineage>
        <taxon>Bacteria</taxon>
        <taxon>Pseudomonadati</taxon>
        <taxon>Pseudomonadota</taxon>
        <taxon>Betaproteobacteria</taxon>
        <taxon>Rhodocyclales</taxon>
        <taxon>Zoogloeaceae</taxon>
        <taxon>Thauera</taxon>
    </lineage>
</organism>
<dbReference type="InterPro" id="IPR029035">
    <property type="entry name" value="DHS-like_NAD/FAD-binding_dom"/>
</dbReference>
<evidence type="ECO:0000256" key="3">
    <source>
        <dbReference type="ARBA" id="ARBA00023027"/>
    </source>
</evidence>
<dbReference type="Pfam" id="PF02146">
    <property type="entry name" value="SIR2"/>
    <property type="match status" value="1"/>
</dbReference>
<evidence type="ECO:0000256" key="2">
    <source>
        <dbReference type="ARBA" id="ARBA00022679"/>
    </source>
</evidence>
<dbReference type="PANTHER" id="PTHR11085:SF4">
    <property type="entry name" value="NAD-DEPENDENT PROTEIN DEACYLASE"/>
    <property type="match status" value="1"/>
</dbReference>
<evidence type="ECO:0000256" key="1">
    <source>
        <dbReference type="ARBA" id="ARBA00012928"/>
    </source>
</evidence>
<dbReference type="InterPro" id="IPR050134">
    <property type="entry name" value="NAD-dep_sirtuin_deacylases"/>
</dbReference>
<dbReference type="InterPro" id="IPR003000">
    <property type="entry name" value="Sirtuin"/>
</dbReference>
<evidence type="ECO:0000313" key="6">
    <source>
        <dbReference type="EMBL" id="MFD1263607.1"/>
    </source>
</evidence>
<dbReference type="EC" id="2.3.1.286" evidence="1"/>
<evidence type="ECO:0000259" key="5">
    <source>
        <dbReference type="PROSITE" id="PS50305"/>
    </source>
</evidence>
<sequence length="281" mass="30540">METDWTEEFSRCADLIAQADGLLITAGAGLGVDSGLPDFRGSGGLWRAYPALGRARLQFAEIANPAAFRTHPRLAWGFYGHRLRLYRQTTPGPAFGILKSIASQLPAGARIFTSNVDGHFQKAGFDPRHIVECHGSIHHLQCMTGCRGKVWPADDFEPEVDEAACLLLNAAPVCPWCKGLARPNILMFGDADWIDTRTQHQYARYASWRSSLDRLLVIEIGAGTAVPSVRLFGEQQGTPLIRINPDDASTAADRGVSLPMSGIAALRGIEAALRTRGFLAD</sequence>
<feature type="binding site" evidence="4">
    <location>
        <position position="174"/>
    </location>
    <ligand>
        <name>Zn(2+)</name>
        <dbReference type="ChEBI" id="CHEBI:29105"/>
    </ligand>
</feature>
<feature type="domain" description="Deacetylase sirtuin-type" evidence="5">
    <location>
        <begin position="1"/>
        <end position="281"/>
    </location>
</feature>
<feature type="binding site" evidence="4">
    <location>
        <position position="146"/>
    </location>
    <ligand>
        <name>Zn(2+)</name>
        <dbReference type="ChEBI" id="CHEBI:29105"/>
    </ligand>
</feature>
<dbReference type="PROSITE" id="PS50305">
    <property type="entry name" value="SIRTUIN"/>
    <property type="match status" value="1"/>
</dbReference>
<accession>A0ABW3WD56</accession>
<keyword evidence="2" id="KW-0808">Transferase</keyword>
<keyword evidence="4" id="KW-0479">Metal-binding</keyword>
<evidence type="ECO:0000313" key="7">
    <source>
        <dbReference type="Proteomes" id="UP001597158"/>
    </source>
</evidence>
<dbReference type="SUPFAM" id="SSF52467">
    <property type="entry name" value="DHS-like NAD/FAD-binding domain"/>
    <property type="match status" value="1"/>
</dbReference>
<reference evidence="7" key="1">
    <citation type="journal article" date="2019" name="Int. J. Syst. Evol. Microbiol.">
        <title>The Global Catalogue of Microorganisms (GCM) 10K type strain sequencing project: providing services to taxonomists for standard genome sequencing and annotation.</title>
        <authorList>
            <consortium name="The Broad Institute Genomics Platform"/>
            <consortium name="The Broad Institute Genome Sequencing Center for Infectious Disease"/>
            <person name="Wu L."/>
            <person name="Ma J."/>
        </authorList>
    </citation>
    <scope>NUCLEOTIDE SEQUENCE [LARGE SCALE GENOMIC DNA]</scope>
    <source>
        <strain evidence="7">CCUG 48884</strain>
    </source>
</reference>
<dbReference type="EMBL" id="JBHTMC010000014">
    <property type="protein sequence ID" value="MFD1263607.1"/>
    <property type="molecule type" value="Genomic_DNA"/>
</dbReference>
<proteinExistence type="predicted"/>
<keyword evidence="3" id="KW-0520">NAD</keyword>